<evidence type="ECO:0000256" key="2">
    <source>
        <dbReference type="ARBA" id="ARBA00022737"/>
    </source>
</evidence>
<dbReference type="OMA" id="QVATLIC"/>
<dbReference type="Gene3D" id="1.25.10.10">
    <property type="entry name" value="Leucine-rich Repeat Variant"/>
    <property type="match status" value="1"/>
</dbReference>
<reference evidence="9" key="1">
    <citation type="submission" date="2021-04" db="EMBL/GenBank/DDBJ databases">
        <authorList>
            <consortium name="Wellcome Sanger Institute Data Sharing"/>
        </authorList>
    </citation>
    <scope>NUCLEOTIDE SEQUENCE [LARGE SCALE GENOMIC DNA]</scope>
</reference>
<gene>
    <name evidence="9" type="primary">TANGO6</name>
</gene>
<dbReference type="InterPro" id="IPR057347">
    <property type="entry name" value="TANGO6_N"/>
</dbReference>
<dbReference type="InterPro" id="IPR000357">
    <property type="entry name" value="HEAT"/>
</dbReference>
<sequence length="1095" mass="120007">MTSAVLSAIAVLTRPLGDASAQDAQSSQQEALQAALRANRALLLQQLQSEKGLEEVKKLREEMMGAAHWFSIHTEDAAWSFVQECLLLLLTLARHLSSELECFEQASALSAAKQRTPEMAPPLPPDVLSVTQQKLLGAALQFVVSLGLCPYLAPGVGVPLGRRSNFGAMVEKLVHSGGVPTAGRRLLTTTKVLLQLAQLSSLATLVFTRHLGDVIAALCQLGYQPHRAERGDREEEKMQELSAEERQTCREALRDLLGKVYQPIVIKELLILQGGPKQSGGVGGSSSGSRAALGSAPAWLRRLCGQLLSERLMQPNGVQAVVRAILEGGSGGESDWRKCDGVARILVACPQQSASADSYYKQVCPQILDLLHFKDKLTAQQFQRVSTRVILAMLQERPSFAQQYLLTPLLAPLHRCTTASNERHSQTAVEEWELTVCVEDVYKIWVVGNSPSAPLLKALEDVLPVIFTLFCFTKQNVSHLRAPCQEILLWYLSQTEKSVAMSALRQLSGLQEQKNTVAADLYFTPGSDGGVRCGSRDHSSDEDDALYEKLSGEQWRLECLMQLLAEVKDSDLPGDFFLDLMEELTRWTVTADEEEEDEQELDVSAMTLLEVEQQLLGRAARQGQKLVLLQALAIMVESLPHNVLLRKITQVVDFIVSLIQRACVGLEQAANRSLENPIESQTLSMGMGLVATLLSGPKLSVEDYSSMSRLLLPLETLSLKHSDLVIQELASNLRTAIATHGAYWPANLTAAAQTSRKPETQKNNSLLSRKKQKPQIETDNSQTNAHSPSPGSNSPLSTHIKHPAPCEGTGSGITLQDKGGTSGTSANGSLTKPFSDWLLEACDPDIPTRAFALRVLTQRVKNGDPEAVKAQEKVFTLFLENLEHEDSFIYLSAIQGLAVLADSYPEKILTRLLEDFQHGPSLPTSNKEHSLETRLKVGEVLMRASRAMGELAPHLGRPLVGVFLQGTKDPDQSVRASCLSNIGELCEKLDYALGPLAQELSSCLTAVIKTEKEAEVRRAAVHVIASVLQGLGNKTTQVLSDVLLDMYRALKWVVRSDPDDIVVLHAQLALEELDDIMKRFIFPEQKLEKKIVVLP</sequence>
<evidence type="ECO:0000256" key="3">
    <source>
        <dbReference type="SAM" id="MobiDB-lite"/>
    </source>
</evidence>
<dbReference type="OrthoDB" id="39591at2759"/>
<reference evidence="9" key="2">
    <citation type="submission" date="2025-08" db="UniProtKB">
        <authorList>
            <consortium name="Ensembl"/>
        </authorList>
    </citation>
    <scope>IDENTIFICATION</scope>
</reference>
<feature type="compositionally biased region" description="Polar residues" evidence="3">
    <location>
        <begin position="775"/>
        <end position="797"/>
    </location>
</feature>
<dbReference type="STRING" id="64144.ENSATEP00000007912"/>
<evidence type="ECO:0000259" key="7">
    <source>
        <dbReference type="Pfam" id="PF23565"/>
    </source>
</evidence>
<protein>
    <recommendedName>
        <fullName evidence="11">Transport and golgi organization 6 homolog (Drosophila)</fullName>
    </recommendedName>
</protein>
<evidence type="ECO:0008006" key="11">
    <source>
        <dbReference type="Google" id="ProtNLM"/>
    </source>
</evidence>
<evidence type="ECO:0000259" key="8">
    <source>
        <dbReference type="Pfam" id="PF25267"/>
    </source>
</evidence>
<dbReference type="InterPro" id="IPR019414">
    <property type="entry name" value="Rtp1_C2"/>
</dbReference>
<dbReference type="InParanoid" id="A0A3Q1HGT0"/>
<dbReference type="SUPFAM" id="SSF48371">
    <property type="entry name" value="ARM repeat"/>
    <property type="match status" value="1"/>
</dbReference>
<dbReference type="Pfam" id="PF23565">
    <property type="entry name" value="ARM_TANGO6"/>
    <property type="match status" value="1"/>
</dbReference>
<feature type="signal peptide" evidence="4">
    <location>
        <begin position="1"/>
        <end position="21"/>
    </location>
</feature>
<dbReference type="Ensembl" id="ENSATET00000008039.3">
    <property type="protein sequence ID" value="ENSATEP00000007912.1"/>
    <property type="gene ID" value="ENSATEG00000005557.3"/>
</dbReference>
<dbReference type="PANTHER" id="PTHR20959:SF1">
    <property type="entry name" value="TRANSPORT AND GOLGI ORGANIZATION PROTEIN 6 HOMOLOG"/>
    <property type="match status" value="1"/>
</dbReference>
<keyword evidence="4" id="KW-0732">Signal</keyword>
<evidence type="ECO:0000259" key="5">
    <source>
        <dbReference type="Pfam" id="PF10304"/>
    </source>
</evidence>
<feature type="region of interest" description="Disordered" evidence="3">
    <location>
        <begin position="751"/>
        <end position="827"/>
    </location>
</feature>
<dbReference type="FunCoup" id="A0A3Q1HGT0">
    <property type="interactions" value="436"/>
</dbReference>
<dbReference type="GO" id="GO:0009306">
    <property type="term" value="P:protein secretion"/>
    <property type="evidence" value="ECO:0007669"/>
    <property type="project" value="TreeGrafter"/>
</dbReference>
<dbReference type="InterPro" id="IPR011989">
    <property type="entry name" value="ARM-like"/>
</dbReference>
<evidence type="ECO:0000313" key="9">
    <source>
        <dbReference type="Ensembl" id="ENSATEP00000007912.1"/>
    </source>
</evidence>
<dbReference type="Pfam" id="PF10363">
    <property type="entry name" value="RTP1_C1"/>
    <property type="match status" value="1"/>
</dbReference>
<dbReference type="Pfam" id="PF10304">
    <property type="entry name" value="RTP1_C2"/>
    <property type="match status" value="1"/>
</dbReference>
<name>A0A3Q1HGT0_ANATE</name>
<comment type="similarity">
    <text evidence="1">Belongs to the Tango6 family.</text>
</comment>
<keyword evidence="2" id="KW-0677">Repeat</keyword>
<feature type="domain" description="RNA polymerase II assembly factor Rtp1 C-terminal" evidence="5">
    <location>
        <begin position="1042"/>
        <end position="1075"/>
    </location>
</feature>
<dbReference type="RefSeq" id="XP_026221898.1">
    <property type="nucleotide sequence ID" value="XM_026366113.1"/>
</dbReference>
<dbReference type="InterPro" id="IPR039600">
    <property type="entry name" value="TANGO6/Rtp1"/>
</dbReference>
<feature type="compositionally biased region" description="Polar residues" evidence="3">
    <location>
        <begin position="751"/>
        <end position="767"/>
    </location>
</feature>
<evidence type="ECO:0000256" key="1">
    <source>
        <dbReference type="ARBA" id="ARBA00005724"/>
    </source>
</evidence>
<dbReference type="GeneID" id="113166146"/>
<evidence type="ECO:0000256" key="4">
    <source>
        <dbReference type="SAM" id="SignalP"/>
    </source>
</evidence>
<reference evidence="9" key="3">
    <citation type="submission" date="2025-09" db="UniProtKB">
        <authorList>
            <consortium name="Ensembl"/>
        </authorList>
    </citation>
    <scope>IDENTIFICATION</scope>
</reference>
<dbReference type="Pfam" id="PF25267">
    <property type="entry name" value="TANGO6_N"/>
    <property type="match status" value="1"/>
</dbReference>
<dbReference type="AlphaFoldDB" id="A0A3Q1HGT0"/>
<dbReference type="InterPro" id="IPR019451">
    <property type="entry name" value="Rtp1_C1"/>
</dbReference>
<feature type="chain" id="PRO_5018535466" description="Transport and golgi organization 6 homolog (Drosophila)" evidence="4">
    <location>
        <begin position="22"/>
        <end position="1095"/>
    </location>
</feature>
<dbReference type="PANTHER" id="PTHR20959">
    <property type="entry name" value="TRANSPORT AND GOLGI ORGANIZATION PROTEIN 6 FAMILY MEMBER"/>
    <property type="match status" value="1"/>
</dbReference>
<evidence type="ECO:0000313" key="10">
    <source>
        <dbReference type="Proteomes" id="UP000265040"/>
    </source>
</evidence>
<accession>A0A3Q1HGT0</accession>
<dbReference type="GeneTree" id="ENSGT00390000010938"/>
<evidence type="ECO:0000259" key="6">
    <source>
        <dbReference type="Pfam" id="PF10363"/>
    </source>
</evidence>
<dbReference type="InterPro" id="IPR057407">
    <property type="entry name" value="HEAT_TANGO6"/>
</dbReference>
<dbReference type="Proteomes" id="UP000265040">
    <property type="component" value="Chromosome 6"/>
</dbReference>
<keyword evidence="10" id="KW-1185">Reference proteome</keyword>
<dbReference type="InterPro" id="IPR016024">
    <property type="entry name" value="ARM-type_fold"/>
</dbReference>
<feature type="domain" description="TANGO6 N-terminal" evidence="8">
    <location>
        <begin position="3"/>
        <end position="311"/>
    </location>
</feature>
<dbReference type="Pfam" id="PF02985">
    <property type="entry name" value="HEAT"/>
    <property type="match status" value="1"/>
</dbReference>
<feature type="domain" description="TANGO6 HEAT repeat" evidence="7">
    <location>
        <begin position="312"/>
        <end position="570"/>
    </location>
</feature>
<organism evidence="9 10">
    <name type="scientific">Anabas testudineus</name>
    <name type="common">Climbing perch</name>
    <name type="synonym">Anthias testudineus</name>
    <dbReference type="NCBI Taxonomy" id="64144"/>
    <lineage>
        <taxon>Eukaryota</taxon>
        <taxon>Metazoa</taxon>
        <taxon>Chordata</taxon>
        <taxon>Craniata</taxon>
        <taxon>Vertebrata</taxon>
        <taxon>Euteleostomi</taxon>
        <taxon>Actinopterygii</taxon>
        <taxon>Neopterygii</taxon>
        <taxon>Teleostei</taxon>
        <taxon>Neoteleostei</taxon>
        <taxon>Acanthomorphata</taxon>
        <taxon>Anabantaria</taxon>
        <taxon>Anabantiformes</taxon>
        <taxon>Anabantoidei</taxon>
        <taxon>Anabantidae</taxon>
        <taxon>Anabas</taxon>
    </lineage>
</organism>
<proteinExistence type="inferred from homology"/>
<feature type="domain" description="RNA polymerase II assembly factor Rtp1 C-terminal" evidence="6">
    <location>
        <begin position="835"/>
        <end position="951"/>
    </location>
</feature>